<dbReference type="PANTHER" id="PTHR30071:SF1">
    <property type="entry name" value="CYTOCHROME B_B6 PROTEIN-RELATED"/>
    <property type="match status" value="1"/>
</dbReference>
<dbReference type="InterPro" id="IPR003557">
    <property type="entry name" value="Cyt_c_biogenesis_CcmC"/>
</dbReference>
<keyword evidence="9" id="KW-0997">Cell inner membrane</keyword>
<keyword evidence="9" id="KW-0813">Transport</keyword>
<evidence type="ECO:0000256" key="7">
    <source>
        <dbReference type="ARBA" id="ARBA00022989"/>
    </source>
</evidence>
<evidence type="ECO:0000256" key="6">
    <source>
        <dbReference type="ARBA" id="ARBA00022748"/>
    </source>
</evidence>
<dbReference type="InterPro" id="IPR045062">
    <property type="entry name" value="Cyt_c_biogenesis_CcsA/CcmC"/>
</dbReference>
<evidence type="ECO:0000256" key="4">
    <source>
        <dbReference type="ARBA" id="ARBA00016463"/>
    </source>
</evidence>
<feature type="transmembrane region" description="Helical" evidence="9">
    <location>
        <begin position="35"/>
        <end position="60"/>
    </location>
</feature>
<evidence type="ECO:0000256" key="8">
    <source>
        <dbReference type="ARBA" id="ARBA00023136"/>
    </source>
</evidence>
<dbReference type="InterPro" id="IPR002541">
    <property type="entry name" value="Cyt_c_assembly"/>
</dbReference>
<evidence type="ECO:0000256" key="9">
    <source>
        <dbReference type="RuleBase" id="RU364092"/>
    </source>
</evidence>
<gene>
    <name evidence="9" type="primary">ccmC</name>
    <name evidence="12" type="ORF">HND93_16075</name>
</gene>
<evidence type="ECO:0000313" key="12">
    <source>
        <dbReference type="EMBL" id="NYZ21235.1"/>
    </source>
</evidence>
<keyword evidence="6 9" id="KW-0201">Cytochrome c-type biogenesis</keyword>
<comment type="function">
    <text evidence="1 9">Required for the export of heme to the periplasm for the biogenesis of c-type cytochromes.</text>
</comment>
<keyword evidence="9" id="KW-1003">Cell membrane</keyword>
<evidence type="ECO:0000256" key="2">
    <source>
        <dbReference type="ARBA" id="ARBA00004141"/>
    </source>
</evidence>
<feature type="region of interest" description="Disordered" evidence="10">
    <location>
        <begin position="1"/>
        <end position="20"/>
    </location>
</feature>
<evidence type="ECO:0000256" key="3">
    <source>
        <dbReference type="ARBA" id="ARBA00005840"/>
    </source>
</evidence>
<feature type="transmembrane region" description="Helical" evidence="9">
    <location>
        <begin position="80"/>
        <end position="105"/>
    </location>
</feature>
<name>A0ABX2TBQ9_9PROT</name>
<feature type="transmembrane region" description="Helical" evidence="9">
    <location>
        <begin position="150"/>
        <end position="170"/>
    </location>
</feature>
<dbReference type="NCBIfam" id="TIGR01191">
    <property type="entry name" value="ccmC"/>
    <property type="match status" value="1"/>
</dbReference>
<accession>A0ABX2TBQ9</accession>
<keyword evidence="5 9" id="KW-0812">Transmembrane</keyword>
<protein>
    <recommendedName>
        <fullName evidence="4 9">Heme exporter protein C</fullName>
    </recommendedName>
    <alternativeName>
        <fullName evidence="9">Cytochrome c-type biogenesis protein</fullName>
    </alternativeName>
</protein>
<keyword evidence="7 9" id="KW-1133">Transmembrane helix</keyword>
<evidence type="ECO:0000313" key="13">
    <source>
        <dbReference type="Proteomes" id="UP000584642"/>
    </source>
</evidence>
<dbReference type="PRINTS" id="PR01386">
    <property type="entry name" value="CCMCBIOGNSIS"/>
</dbReference>
<organism evidence="12 13">
    <name type="scientific">Azospirillum oleiclasticum</name>
    <dbReference type="NCBI Taxonomy" id="2735135"/>
    <lineage>
        <taxon>Bacteria</taxon>
        <taxon>Pseudomonadati</taxon>
        <taxon>Pseudomonadota</taxon>
        <taxon>Alphaproteobacteria</taxon>
        <taxon>Rhodospirillales</taxon>
        <taxon>Azospirillaceae</taxon>
        <taxon>Azospirillum</taxon>
    </lineage>
</organism>
<feature type="transmembrane region" description="Helical" evidence="9">
    <location>
        <begin position="182"/>
        <end position="202"/>
    </location>
</feature>
<feature type="domain" description="Cytochrome c assembly protein" evidence="11">
    <location>
        <begin position="31"/>
        <end position="205"/>
    </location>
</feature>
<keyword evidence="8 9" id="KW-0472">Membrane</keyword>
<proteinExistence type="inferred from homology"/>
<dbReference type="Pfam" id="PF01578">
    <property type="entry name" value="Cytochrom_C_asm"/>
    <property type="match status" value="1"/>
</dbReference>
<evidence type="ECO:0000259" key="11">
    <source>
        <dbReference type="Pfam" id="PF01578"/>
    </source>
</evidence>
<dbReference type="PANTHER" id="PTHR30071">
    <property type="entry name" value="HEME EXPORTER PROTEIN C"/>
    <property type="match status" value="1"/>
</dbReference>
<feature type="transmembrane region" description="Helical" evidence="9">
    <location>
        <begin position="222"/>
        <end position="243"/>
    </location>
</feature>
<sequence>MPKTVGSPISSASRPSGSSRLDRTVMHRFANPARFLRLSAAILPWSAGATVVLLIVGLYLSLFGSPPDYQQGDTVRIMYIHVPAAWMSLFVYTNMAIAAAVGLVWKHPLADLFAKAAAPVGAGFTAVCLITGSLWGAPMWGTWWVWDARLTSVLILFFLYLGYMALVNAFDSPERGIKAGNVLLLVGIVNVPIIKFSVDWWNTLHQPSSVIRMGGPTIDSTMLWPLLVMALAFTTYFVSVVLLRVKAEILARRIQTLRLSEAQG</sequence>
<evidence type="ECO:0000256" key="10">
    <source>
        <dbReference type="SAM" id="MobiDB-lite"/>
    </source>
</evidence>
<comment type="caution">
    <text evidence="12">The sequence shown here is derived from an EMBL/GenBank/DDBJ whole genome shotgun (WGS) entry which is preliminary data.</text>
</comment>
<dbReference type="EMBL" id="JABFDB010000011">
    <property type="protein sequence ID" value="NYZ21235.1"/>
    <property type="molecule type" value="Genomic_DNA"/>
</dbReference>
<feature type="transmembrane region" description="Helical" evidence="9">
    <location>
        <begin position="117"/>
        <end position="138"/>
    </location>
</feature>
<reference evidence="12 13" key="1">
    <citation type="submission" date="2020-05" db="EMBL/GenBank/DDBJ databases">
        <title>Azospirillum oleiclasticum sp. nov, a nitrogen-fixing and heavy crude oil-emulsifying bacterium isolated from the crude oil of Yumen Oilfield.</title>
        <authorList>
            <person name="Wu D."/>
            <person name="Cai M."/>
            <person name="Zhang X."/>
        </authorList>
    </citation>
    <scope>NUCLEOTIDE SEQUENCE [LARGE SCALE GENOMIC DNA]</scope>
    <source>
        <strain evidence="12 13">ROY-1-1-2</strain>
    </source>
</reference>
<feature type="compositionally biased region" description="Low complexity" evidence="10">
    <location>
        <begin position="1"/>
        <end position="19"/>
    </location>
</feature>
<keyword evidence="13" id="KW-1185">Reference proteome</keyword>
<evidence type="ECO:0000256" key="5">
    <source>
        <dbReference type="ARBA" id="ARBA00022692"/>
    </source>
</evidence>
<comment type="subcellular location">
    <subcellularLocation>
        <location evidence="9">Cell inner membrane</location>
    </subcellularLocation>
    <subcellularLocation>
        <location evidence="2">Membrane</location>
        <topology evidence="2">Multi-pass membrane protein</topology>
    </subcellularLocation>
</comment>
<comment type="similarity">
    <text evidence="3 9">Belongs to the CcmC/CycZ/HelC family.</text>
</comment>
<dbReference type="Proteomes" id="UP000584642">
    <property type="component" value="Unassembled WGS sequence"/>
</dbReference>
<evidence type="ECO:0000256" key="1">
    <source>
        <dbReference type="ARBA" id="ARBA00002442"/>
    </source>
</evidence>